<name>A0A0P9E9J4_9GAMM</name>
<organism evidence="2 3">
    <name type="scientific">Thiohalorhabdus denitrificans</name>
    <dbReference type="NCBI Taxonomy" id="381306"/>
    <lineage>
        <taxon>Bacteria</taxon>
        <taxon>Pseudomonadati</taxon>
        <taxon>Pseudomonadota</taxon>
        <taxon>Gammaproteobacteria</taxon>
        <taxon>Thiohalorhabdales</taxon>
        <taxon>Thiohalorhabdaceae</taxon>
        <taxon>Thiohalorhabdus</taxon>
    </lineage>
</organism>
<reference evidence="3" key="1">
    <citation type="submission" date="2016-10" db="EMBL/GenBank/DDBJ databases">
        <authorList>
            <person name="Varghese N."/>
        </authorList>
    </citation>
    <scope>NUCLEOTIDE SEQUENCE [LARGE SCALE GENOMIC DNA]</scope>
    <source>
        <strain evidence="3">HL 19</strain>
    </source>
</reference>
<proteinExistence type="predicted"/>
<feature type="domain" description="T6SS Phospholipase effector Tle1-like catalytic" evidence="1">
    <location>
        <begin position="4"/>
        <end position="248"/>
    </location>
</feature>
<evidence type="ECO:0000313" key="3">
    <source>
        <dbReference type="Proteomes" id="UP000183104"/>
    </source>
</evidence>
<keyword evidence="3" id="KW-1185">Reference proteome</keyword>
<dbReference type="RefSeq" id="WP_054966870.1">
    <property type="nucleotide sequence ID" value="NZ_FMUN01000001.1"/>
</dbReference>
<gene>
    <name evidence="2" type="ORF">SAMN05661077_0448</name>
</gene>
<dbReference type="GO" id="GO:0016787">
    <property type="term" value="F:hydrolase activity"/>
    <property type="evidence" value="ECO:0007669"/>
    <property type="project" value="UniProtKB-KW"/>
</dbReference>
<evidence type="ECO:0000259" key="1">
    <source>
        <dbReference type="Pfam" id="PF09994"/>
    </source>
</evidence>
<dbReference type="Pfam" id="PF09994">
    <property type="entry name" value="T6SS_Tle1-like_cat"/>
    <property type="match status" value="1"/>
</dbReference>
<protein>
    <submittedName>
        <fullName evidence="2">Uncharacterized alpha/beta hydrolase domain</fullName>
    </submittedName>
</protein>
<accession>A0A0P9E9J4</accession>
<dbReference type="SUPFAM" id="SSF53474">
    <property type="entry name" value="alpha/beta-Hydrolases"/>
    <property type="match status" value="1"/>
</dbReference>
<dbReference type="PANTHER" id="PTHR33840">
    <property type="match status" value="1"/>
</dbReference>
<dbReference type="STRING" id="381306.AN478_12040"/>
<keyword evidence="2" id="KW-0378">Hydrolase</keyword>
<dbReference type="EMBL" id="FMUN01000001">
    <property type="protein sequence ID" value="SCX79109.1"/>
    <property type="molecule type" value="Genomic_DNA"/>
</dbReference>
<dbReference type="Proteomes" id="UP000183104">
    <property type="component" value="Unassembled WGS sequence"/>
</dbReference>
<evidence type="ECO:0000313" key="2">
    <source>
        <dbReference type="EMBL" id="SCX79109.1"/>
    </source>
</evidence>
<dbReference type="InterPro" id="IPR029058">
    <property type="entry name" value="AB_hydrolase_fold"/>
</dbReference>
<sequence>MTPRNLVFCCDGTANEDGTVNTNVVHLYQRLADDPGAQISCYEPGVGTFSPLGIMDGGKVGMALGKLFGHGLTENIENGYRFLMRHYHEGDRVFLFGFSRGAYAVRALSGMLAKVGLLYAEQDNLVRYATRLYNRKGNDEEASGFARTYGRPCPVHLIGVWDTVASLGYLYRNRRFFNAKLSREVTHGYHALAIDERRPKFGHLPWDEARVEPHQTVEQVWFPGAHADVGGGYKERGLAEISLQWLTERARAAGLRLREDVEPPQPPDPAGTLHEPWNTWTGWALKIAYLGEQPREISEGALVHGSVAARREATGYRPEVLPEEYRLVGWGQ</sequence>
<dbReference type="AlphaFoldDB" id="A0A0P9E9J4"/>
<dbReference type="InterPro" id="IPR018712">
    <property type="entry name" value="Tle1-like_cat"/>
</dbReference>
<dbReference type="PATRIC" id="fig|381306.5.peg.1559"/>
<dbReference type="OrthoDB" id="4378831at2"/>
<dbReference type="PANTHER" id="PTHR33840:SF1">
    <property type="entry name" value="TLE1 PHOSPHOLIPASE DOMAIN-CONTAINING PROTEIN"/>
    <property type="match status" value="1"/>
</dbReference>